<dbReference type="Pfam" id="PF00439">
    <property type="entry name" value="Bromodomain"/>
    <property type="match status" value="2"/>
</dbReference>
<feature type="compositionally biased region" description="Polar residues" evidence="3">
    <location>
        <begin position="43"/>
        <end position="53"/>
    </location>
</feature>
<feature type="region of interest" description="Disordered" evidence="3">
    <location>
        <begin position="470"/>
        <end position="496"/>
    </location>
</feature>
<dbReference type="PROSITE" id="PS51525">
    <property type="entry name" value="NET"/>
    <property type="match status" value="1"/>
</dbReference>
<sequence>MSANQHTSATASTLALTPSAPIKTTTTATTNTPTPSKTTTSIDNSVSTASTVADSREQMSKPAFQPAPAASVSTLTPIKSEAGPASSPSAPAFRAASEDHKKRAPPASSSAEPPAAKKIKSEHSGLAKHQIKFALASLRAVKRLRDASPFLVPVDIVRFNIPTYFDYVKKPMDLSTMERKVSIGAYRSVEDFYADMDLIVSNCVAFNGPQTEISQMARNMKASFDKHMRNMPPFEAPPPPPPKPKRKSFTSSTLPKSQRVTSGITPKPVDTTSVPHAGTTFSSSTTTTGSNNSNNNTNQNNNNNNPNSIGSLDAASKPFAPHPSGMPMIRRDSTIDGRPKREIHPTRPKEVPYSDVKPRRKKYAAELKFCGAVLKELMNKRHETFSFPFLEPVDPVALNCPDYFKIIKEPMDLSTISTKYNTNHYENAREFEADIRLMLRNCYKFNPEGSPVNLMGHRLEALFDKKWAERPVTPSTQSSPSDPVSSASGGLSDAEYDSDDQQAIAANTTIKFLEEQLLRMQQELDKMKRETVRESRERRAKLLPHTTSHKKPKPTAAKKPVSSSTSASNGSSKSGVSAPEAAPKKKAPVRRRSNAASAKPASNGKPVEVTYEMKKELSEAIGTLPEKKMIHVLTVIQESMPQLRNTDQEEIELDMDTLDPATLWKLYTYVVAPKPASSAPSASSAGAATTREADSNGTSGTTGEYKHQQHSKKKTKPLSDAEQSRQIEQIQKKIEQFERAETGTPNSAAAILDMSSSSDEDDDDDDDDDSSSEEE</sequence>
<name>A0A9P5G3Y0_GEOCN</name>
<feature type="compositionally biased region" description="Basic and acidic residues" evidence="3">
    <location>
        <begin position="528"/>
        <end position="537"/>
    </location>
</feature>
<feature type="region of interest" description="Disordered" evidence="3">
    <location>
        <begin position="528"/>
        <end position="607"/>
    </location>
</feature>
<keyword evidence="1 2" id="KW-0103">Bromodomain</keyword>
<feature type="compositionally biased region" description="Basic and acidic residues" evidence="3">
    <location>
        <begin position="329"/>
        <end position="352"/>
    </location>
</feature>
<feature type="compositionally biased region" description="Low complexity" evidence="3">
    <location>
        <begin position="554"/>
        <end position="581"/>
    </location>
</feature>
<feature type="region of interest" description="Disordered" evidence="3">
    <location>
        <begin position="228"/>
        <end position="357"/>
    </location>
</feature>
<dbReference type="Gene3D" id="1.20.920.10">
    <property type="entry name" value="Bromodomain-like"/>
    <property type="match status" value="2"/>
</dbReference>
<dbReference type="GO" id="GO:0006338">
    <property type="term" value="P:chromatin remodeling"/>
    <property type="evidence" value="ECO:0007669"/>
    <property type="project" value="TreeGrafter"/>
</dbReference>
<dbReference type="GO" id="GO:0006355">
    <property type="term" value="P:regulation of DNA-templated transcription"/>
    <property type="evidence" value="ECO:0007669"/>
    <property type="project" value="TreeGrafter"/>
</dbReference>
<reference evidence="6" key="2">
    <citation type="submission" date="2020-01" db="EMBL/GenBank/DDBJ databases">
        <authorList>
            <person name="Perkins V."/>
            <person name="Lessard M.-H."/>
            <person name="Dugat-Bony E."/>
            <person name="Frenette M."/>
            <person name="Labrie S."/>
        </authorList>
    </citation>
    <scope>NUCLEOTIDE SEQUENCE</scope>
    <source>
        <strain evidence="6">LMA-70</strain>
    </source>
</reference>
<dbReference type="PRINTS" id="PR00503">
    <property type="entry name" value="BROMODOMAIN"/>
</dbReference>
<evidence type="ECO:0000256" key="3">
    <source>
        <dbReference type="SAM" id="MobiDB-lite"/>
    </source>
</evidence>
<dbReference type="GO" id="GO:0005634">
    <property type="term" value="C:nucleus"/>
    <property type="evidence" value="ECO:0007669"/>
    <property type="project" value="TreeGrafter"/>
</dbReference>
<feature type="compositionally biased region" description="Low complexity" evidence="3">
    <location>
        <begin position="80"/>
        <end position="95"/>
    </location>
</feature>
<feature type="compositionally biased region" description="Low complexity" evidence="3">
    <location>
        <begin position="471"/>
        <end position="488"/>
    </location>
</feature>
<feature type="region of interest" description="Disordered" evidence="3">
    <location>
        <begin position="1"/>
        <end position="122"/>
    </location>
</feature>
<dbReference type="InterPro" id="IPR018359">
    <property type="entry name" value="Bromodomain_CS"/>
</dbReference>
<feature type="domain" description="Bromo" evidence="4">
    <location>
        <begin position="381"/>
        <end position="453"/>
    </location>
</feature>
<accession>A0A9P5G3Y0</accession>
<feature type="compositionally biased region" description="Basic residues" evidence="3">
    <location>
        <begin position="584"/>
        <end position="593"/>
    </location>
</feature>
<evidence type="ECO:0008006" key="8">
    <source>
        <dbReference type="Google" id="ProtNLM"/>
    </source>
</evidence>
<dbReference type="PROSITE" id="PS50014">
    <property type="entry name" value="BROMODOMAIN_2"/>
    <property type="match status" value="2"/>
</dbReference>
<organism evidence="6 7">
    <name type="scientific">Geotrichum candidum</name>
    <name type="common">Oospora lactis</name>
    <name type="synonym">Dipodascus geotrichum</name>
    <dbReference type="NCBI Taxonomy" id="1173061"/>
    <lineage>
        <taxon>Eukaryota</taxon>
        <taxon>Fungi</taxon>
        <taxon>Dikarya</taxon>
        <taxon>Ascomycota</taxon>
        <taxon>Saccharomycotina</taxon>
        <taxon>Dipodascomycetes</taxon>
        <taxon>Dipodascales</taxon>
        <taxon>Dipodascaceae</taxon>
        <taxon>Geotrichum</taxon>
    </lineage>
</organism>
<gene>
    <name evidence="6" type="ORF">DV451_003676</name>
</gene>
<dbReference type="InterPro" id="IPR050935">
    <property type="entry name" value="Bromo_chromatin_reader"/>
</dbReference>
<dbReference type="Gene3D" id="1.20.1270.220">
    <property type="match status" value="1"/>
</dbReference>
<evidence type="ECO:0000256" key="2">
    <source>
        <dbReference type="PROSITE-ProRule" id="PRU00035"/>
    </source>
</evidence>
<dbReference type="SMART" id="SM00297">
    <property type="entry name" value="BROMO"/>
    <property type="match status" value="2"/>
</dbReference>
<feature type="compositionally biased region" description="Acidic residues" evidence="3">
    <location>
        <begin position="758"/>
        <end position="775"/>
    </location>
</feature>
<dbReference type="SUPFAM" id="SSF47370">
    <property type="entry name" value="Bromodomain"/>
    <property type="match status" value="2"/>
</dbReference>
<dbReference type="CDD" id="cd05500">
    <property type="entry name" value="Bromo_BDF1_2_I"/>
    <property type="match status" value="1"/>
</dbReference>
<dbReference type="EMBL" id="QQZK01000085">
    <property type="protein sequence ID" value="KAF5097796.1"/>
    <property type="molecule type" value="Genomic_DNA"/>
</dbReference>
<feature type="compositionally biased region" description="Basic residues" evidence="3">
    <location>
        <begin position="538"/>
        <end position="553"/>
    </location>
</feature>
<dbReference type="CDD" id="cd05499">
    <property type="entry name" value="Bromo_BDF1_2_II"/>
    <property type="match status" value="1"/>
</dbReference>
<feature type="compositionally biased region" description="Low complexity" evidence="3">
    <location>
        <begin position="7"/>
        <end position="42"/>
    </location>
</feature>
<evidence type="ECO:0000259" key="5">
    <source>
        <dbReference type="PROSITE" id="PS51525"/>
    </source>
</evidence>
<evidence type="ECO:0000313" key="7">
    <source>
        <dbReference type="Proteomes" id="UP000750522"/>
    </source>
</evidence>
<feature type="compositionally biased region" description="Basic and acidic residues" evidence="3">
    <location>
        <begin position="717"/>
        <end position="741"/>
    </location>
</feature>
<dbReference type="PANTHER" id="PTHR22880">
    <property type="entry name" value="FALZ-RELATED BROMODOMAIN-CONTAINING PROTEINS"/>
    <property type="match status" value="1"/>
</dbReference>
<feature type="compositionally biased region" description="Low complexity" evidence="3">
    <location>
        <begin position="279"/>
        <end position="308"/>
    </location>
</feature>
<feature type="domain" description="NET" evidence="5">
    <location>
        <begin position="599"/>
        <end position="681"/>
    </location>
</feature>
<feature type="compositionally biased region" description="Low complexity" evidence="3">
    <location>
        <begin position="105"/>
        <end position="116"/>
    </location>
</feature>
<comment type="caution">
    <text evidence="6">The sequence shown here is derived from an EMBL/GenBank/DDBJ whole genome shotgun (WGS) entry which is preliminary data.</text>
</comment>
<dbReference type="Proteomes" id="UP000750522">
    <property type="component" value="Unassembled WGS sequence"/>
</dbReference>
<dbReference type="AlphaFoldDB" id="A0A9P5G3Y0"/>
<dbReference type="PROSITE" id="PS00633">
    <property type="entry name" value="BROMODOMAIN_1"/>
    <property type="match status" value="2"/>
</dbReference>
<reference evidence="6" key="1">
    <citation type="journal article" date="2020" name="Front. Microbiol.">
        <title>Phenotypic and Genetic Characterization of the Cheese Ripening Yeast Geotrichum candidum.</title>
        <authorList>
            <person name="Perkins V."/>
            <person name="Vignola S."/>
            <person name="Lessard M.H."/>
            <person name="Plante P.L."/>
            <person name="Corbeil J."/>
            <person name="Dugat-Bony E."/>
            <person name="Frenette M."/>
            <person name="Labrie S."/>
        </authorList>
    </citation>
    <scope>NUCLEOTIDE SEQUENCE</scope>
    <source>
        <strain evidence="6">LMA-70</strain>
    </source>
</reference>
<feature type="compositionally biased region" description="Low complexity" evidence="3">
    <location>
        <begin position="675"/>
        <end position="688"/>
    </location>
</feature>
<proteinExistence type="predicted"/>
<feature type="domain" description="Bromo" evidence="4">
    <location>
        <begin position="142"/>
        <end position="214"/>
    </location>
</feature>
<dbReference type="InterPro" id="IPR036427">
    <property type="entry name" value="Bromodomain-like_sf"/>
</dbReference>
<dbReference type="InterPro" id="IPR001487">
    <property type="entry name" value="Bromodomain"/>
</dbReference>
<evidence type="ECO:0000256" key="1">
    <source>
        <dbReference type="ARBA" id="ARBA00023117"/>
    </source>
</evidence>
<feature type="compositionally biased region" description="Polar residues" evidence="3">
    <location>
        <begin position="249"/>
        <end position="274"/>
    </location>
</feature>
<dbReference type="InterPro" id="IPR027353">
    <property type="entry name" value="NET_dom"/>
</dbReference>
<dbReference type="Pfam" id="PF17035">
    <property type="entry name" value="BET"/>
    <property type="match status" value="1"/>
</dbReference>
<protein>
    <recommendedName>
        <fullName evidence="8">Bromodomain-containing protein</fullName>
    </recommendedName>
</protein>
<dbReference type="GO" id="GO:0000785">
    <property type="term" value="C:chromatin"/>
    <property type="evidence" value="ECO:0007669"/>
    <property type="project" value="TreeGrafter"/>
</dbReference>
<dbReference type="InterPro" id="IPR038336">
    <property type="entry name" value="NET_sf"/>
</dbReference>
<feature type="region of interest" description="Disordered" evidence="3">
    <location>
        <begin position="675"/>
        <end position="775"/>
    </location>
</feature>
<evidence type="ECO:0000313" key="6">
    <source>
        <dbReference type="EMBL" id="KAF5097796.1"/>
    </source>
</evidence>
<dbReference type="PANTHER" id="PTHR22880:SF225">
    <property type="entry name" value="BROMODOMAIN-CONTAINING PROTEIN BET-1-RELATED"/>
    <property type="match status" value="1"/>
</dbReference>
<evidence type="ECO:0000259" key="4">
    <source>
        <dbReference type="PROSITE" id="PS50014"/>
    </source>
</evidence>